<dbReference type="EMBL" id="FPAG01000007">
    <property type="protein sequence ID" value="SFT03929.1"/>
    <property type="molecule type" value="Genomic_DNA"/>
</dbReference>
<dbReference type="OrthoDB" id="1446731at2"/>
<keyword evidence="1" id="KW-0812">Transmembrane</keyword>
<feature type="transmembrane region" description="Helical" evidence="1">
    <location>
        <begin position="120"/>
        <end position="137"/>
    </location>
</feature>
<organism evidence="2 3">
    <name type="scientific">Zhouia amylolytica</name>
    <dbReference type="NCBI Taxonomy" id="376730"/>
    <lineage>
        <taxon>Bacteria</taxon>
        <taxon>Pseudomonadati</taxon>
        <taxon>Bacteroidota</taxon>
        <taxon>Flavobacteriia</taxon>
        <taxon>Flavobacteriales</taxon>
        <taxon>Flavobacteriaceae</taxon>
        <taxon>Zhouia</taxon>
    </lineage>
</organism>
<dbReference type="RefSeq" id="WP_038263914.1">
    <property type="nucleotide sequence ID" value="NZ_FPAG01000007.1"/>
</dbReference>
<dbReference type="AlphaFoldDB" id="A0A1I6UR41"/>
<feature type="transmembrane region" description="Helical" evidence="1">
    <location>
        <begin position="16"/>
        <end position="37"/>
    </location>
</feature>
<feature type="transmembrane region" description="Helical" evidence="1">
    <location>
        <begin position="57"/>
        <end position="81"/>
    </location>
</feature>
<keyword evidence="1" id="KW-0472">Membrane</keyword>
<dbReference type="Proteomes" id="UP000183209">
    <property type="component" value="Unassembled WGS sequence"/>
</dbReference>
<gene>
    <name evidence="2" type="ORF">SAMN04487906_2660</name>
</gene>
<reference evidence="2 3" key="1">
    <citation type="submission" date="2016-10" db="EMBL/GenBank/DDBJ databases">
        <authorList>
            <person name="de Groot N.N."/>
        </authorList>
    </citation>
    <scope>NUCLEOTIDE SEQUENCE [LARGE SCALE GENOMIC DNA]</scope>
    <source>
        <strain evidence="2 3">CGMCC 1.6114</strain>
    </source>
</reference>
<evidence type="ECO:0000313" key="2">
    <source>
        <dbReference type="EMBL" id="SFT03929.1"/>
    </source>
</evidence>
<feature type="transmembrane region" description="Helical" evidence="1">
    <location>
        <begin position="88"/>
        <end position="108"/>
    </location>
</feature>
<evidence type="ECO:0000256" key="1">
    <source>
        <dbReference type="SAM" id="Phobius"/>
    </source>
</evidence>
<protein>
    <submittedName>
        <fullName evidence="2">Uncharacterized protein</fullName>
    </submittedName>
</protein>
<keyword evidence="1" id="KW-1133">Transmembrane helix</keyword>
<evidence type="ECO:0000313" key="3">
    <source>
        <dbReference type="Proteomes" id="UP000183209"/>
    </source>
</evidence>
<sequence>MNRSINSKSNTTKVKLISVGTLVAVLIAISPYVFYLYESLPLDNTWNTPFFDFKTDYFATIYMMAWVFMNKFVPFYLLILWFLTCRHWWYHIILIPISMFMFQMVVTINDEARYVDEFEIYYIIPVMMVVIPIVYLIRAKIFDKIVHGIDLKEIEKELKEYEEKGID</sequence>
<name>A0A1I6UR41_9FLAO</name>
<accession>A0A1I6UR41</accession>
<proteinExistence type="predicted"/>